<dbReference type="KEGG" id="vg:28801146"/>
<evidence type="ECO:0000313" key="3">
    <source>
        <dbReference type="Proteomes" id="UP000203886"/>
    </source>
</evidence>
<dbReference type="EMBL" id="KR063280">
    <property type="protein sequence ID" value="AKL88377.1"/>
    <property type="molecule type" value="Genomic_DNA"/>
</dbReference>
<proteinExistence type="predicted"/>
<keyword evidence="3" id="KW-1185">Reference proteome</keyword>
<organism evidence="2 3">
    <name type="scientific">Gordonia phage GMA6</name>
    <dbReference type="NCBI Taxonomy" id="1647285"/>
    <lineage>
        <taxon>Viruses</taxon>
        <taxon>Duplodnaviria</taxon>
        <taxon>Heunggongvirae</taxon>
        <taxon>Uroviricota</taxon>
        <taxon>Caudoviricetes</taxon>
        <taxon>Bendigovirus</taxon>
        <taxon>Bendigovirus GMA6</taxon>
    </lineage>
</organism>
<name>A0A0K0NLE7_9CAUD</name>
<dbReference type="Proteomes" id="UP000203886">
    <property type="component" value="Segment"/>
</dbReference>
<protein>
    <submittedName>
        <fullName evidence="2">Uncharacterized protein</fullName>
    </submittedName>
</protein>
<dbReference type="GeneID" id="28801146"/>
<accession>A0A0K0NLE7</accession>
<evidence type="ECO:0000256" key="1">
    <source>
        <dbReference type="SAM" id="MobiDB-lite"/>
    </source>
</evidence>
<dbReference type="RefSeq" id="YP_009273578.1">
    <property type="nucleotide sequence ID" value="NC_030906.1"/>
</dbReference>
<reference evidence="2 3" key="1">
    <citation type="journal article" date="2015" name="PLoS ONE">
        <title>Lysis to Kill: Evaluation of the Lytic Abilities, and Genomics of Nine Bacteriophages Infective for Gordonia spp. and Their Potential Use in Activated Sludge Foam Biocontrol.</title>
        <authorList>
            <person name="Dyson Z.A."/>
            <person name="Tucci J."/>
            <person name="Seviour R.J."/>
            <person name="Petrovski S."/>
        </authorList>
    </citation>
    <scope>NUCLEOTIDE SEQUENCE [LARGE SCALE GENOMIC DNA]</scope>
</reference>
<feature type="region of interest" description="Disordered" evidence="1">
    <location>
        <begin position="124"/>
        <end position="143"/>
    </location>
</feature>
<gene>
    <name evidence="2" type="ORF">GMA6_96</name>
</gene>
<evidence type="ECO:0000313" key="2">
    <source>
        <dbReference type="EMBL" id="AKL88377.1"/>
    </source>
</evidence>
<sequence length="143" mass="16015">MGNRVIKAKKAKGLGDSVRSREPRFMCPDHRERLVFSKLNQVWECPSPGCNKRKLPSMDRTDTTIIKSAPRVVGRQDEDGDIHWYLNFMEENIMVELPFQSTGATAEGSSVSVTYTTDDQAVFGPKGEKIDLGQLSEPEPDTI</sequence>